<dbReference type="OMA" id="KYARGQK"/>
<sequence>MMLRIFSVLTLSISFSLASNTQTIIRVRTVDGSVIRVPLNTDDGDGSPPTLSSILSAAGVDIDGNSGDDDGDSLQCQLGSPGKANSQTFDISPSSSDRDKTASVLGLKHGSMITILPPPMKQQQQQSDSSSTDTTNDSNNNRYNPYPDLAKSTSFSTAARRARALSRGVSRGSSYESLSRVRETMHVVEPQSDGPLSRVYVCRVGAARFQQHCIANNTPSSAASVTKGTKKQPVDPKVENRIALLFGTINKERVDQSSRKKARTSLSSTHEEDKMCGVAKVHAVWEPPFQKPPLDGRHYDEDCLLSSYDGESIKDDINNNIAKRKESATERAVRVANYLGMQPIGWIFSYADENRHEDGDALPVHGRDAIVGSKLQIETMKLLGREDGGKFITLTLDGRLGATEAFQLSDVCVQMVAEDVLCVPVVDEKLTSTRFIKLKDPVLVSGEETKRLDSVLLLVNTAMLSHVGLYSGGEDAPVGGSVKKGSGTLLVKTRKRILSALENSNGSGSDGKLLQQLCDFDTLLALDAMIGKKESEELCGLVRKYARGQKRGTVIEDHLKLTLQSVLGG</sequence>
<dbReference type="InterPro" id="IPR016563">
    <property type="entry name" value="Npl4"/>
</dbReference>
<organism evidence="3 4">
    <name type="scientific">Thalassiosira pseudonana</name>
    <name type="common">Marine diatom</name>
    <name type="synonym">Cyclotella nana</name>
    <dbReference type="NCBI Taxonomy" id="35128"/>
    <lineage>
        <taxon>Eukaryota</taxon>
        <taxon>Sar</taxon>
        <taxon>Stramenopiles</taxon>
        <taxon>Ochrophyta</taxon>
        <taxon>Bacillariophyta</taxon>
        <taxon>Coscinodiscophyceae</taxon>
        <taxon>Thalassiosirophycidae</taxon>
        <taxon>Thalassiosirales</taxon>
        <taxon>Thalassiosiraceae</taxon>
        <taxon>Thalassiosira</taxon>
    </lineage>
</organism>
<dbReference type="GO" id="GO:0005634">
    <property type="term" value="C:nucleus"/>
    <property type="evidence" value="ECO:0000318"/>
    <property type="project" value="GO_Central"/>
</dbReference>
<dbReference type="GeneID" id="7448376"/>
<gene>
    <name evidence="3" type="ORF">THAPSDRAFT_5892</name>
</gene>
<dbReference type="KEGG" id="tps:THAPSDRAFT_5892"/>
<feature type="region of interest" description="Disordered" evidence="1">
    <location>
        <begin position="118"/>
        <end position="155"/>
    </location>
</feature>
<name>B8C4Y9_THAPS</name>
<feature type="region of interest" description="Disordered" evidence="1">
    <location>
        <begin position="59"/>
        <end position="102"/>
    </location>
</feature>
<proteinExistence type="predicted"/>
<dbReference type="AlphaFoldDB" id="B8C4Y9"/>
<keyword evidence="4" id="KW-1185">Reference proteome</keyword>
<dbReference type="Proteomes" id="UP000001449">
    <property type="component" value="Chromosome 6"/>
</dbReference>
<dbReference type="RefSeq" id="XP_002290919.1">
    <property type="nucleotide sequence ID" value="XM_002290883.1"/>
</dbReference>
<protein>
    <submittedName>
        <fullName evidence="3">Uncharacterized protein</fullName>
    </submittedName>
</protein>
<dbReference type="GO" id="GO:0031625">
    <property type="term" value="F:ubiquitin protein ligase binding"/>
    <property type="evidence" value="ECO:0000318"/>
    <property type="project" value="GO_Central"/>
</dbReference>
<feature type="compositionally biased region" description="Low complexity" evidence="1">
    <location>
        <begin position="122"/>
        <end position="141"/>
    </location>
</feature>
<evidence type="ECO:0000313" key="3">
    <source>
        <dbReference type="EMBL" id="EED91026.1"/>
    </source>
</evidence>
<dbReference type="GO" id="GO:0043130">
    <property type="term" value="F:ubiquitin binding"/>
    <property type="evidence" value="ECO:0000318"/>
    <property type="project" value="GO_Central"/>
</dbReference>
<dbReference type="eggNOG" id="ENOG502SE13">
    <property type="taxonomic scope" value="Eukaryota"/>
</dbReference>
<feature type="chain" id="PRO_5002869728" evidence="2">
    <location>
        <begin position="19"/>
        <end position="569"/>
    </location>
</feature>
<evidence type="ECO:0000256" key="1">
    <source>
        <dbReference type="SAM" id="MobiDB-lite"/>
    </source>
</evidence>
<dbReference type="HOGENOM" id="CLU_544557_0_0_1"/>
<evidence type="ECO:0000313" key="4">
    <source>
        <dbReference type="Proteomes" id="UP000001449"/>
    </source>
</evidence>
<feature type="signal peptide" evidence="2">
    <location>
        <begin position="1"/>
        <end position="18"/>
    </location>
</feature>
<accession>B8C4Y9</accession>
<evidence type="ECO:0000256" key="2">
    <source>
        <dbReference type="SAM" id="SignalP"/>
    </source>
</evidence>
<reference evidence="3 4" key="2">
    <citation type="journal article" date="2008" name="Nature">
        <title>The Phaeodactylum genome reveals the evolutionary history of diatom genomes.</title>
        <authorList>
            <person name="Bowler C."/>
            <person name="Allen A.E."/>
            <person name="Badger J.H."/>
            <person name="Grimwood J."/>
            <person name="Jabbari K."/>
            <person name="Kuo A."/>
            <person name="Maheswari U."/>
            <person name="Martens C."/>
            <person name="Maumus F."/>
            <person name="Otillar R.P."/>
            <person name="Rayko E."/>
            <person name="Salamov A."/>
            <person name="Vandepoele K."/>
            <person name="Beszteri B."/>
            <person name="Gruber A."/>
            <person name="Heijde M."/>
            <person name="Katinka M."/>
            <person name="Mock T."/>
            <person name="Valentin K."/>
            <person name="Verret F."/>
            <person name="Berges J.A."/>
            <person name="Brownlee C."/>
            <person name="Cadoret J.P."/>
            <person name="Chiovitti A."/>
            <person name="Choi C.J."/>
            <person name="Coesel S."/>
            <person name="De Martino A."/>
            <person name="Detter J.C."/>
            <person name="Durkin C."/>
            <person name="Falciatore A."/>
            <person name="Fournet J."/>
            <person name="Haruta M."/>
            <person name="Huysman M.J."/>
            <person name="Jenkins B.D."/>
            <person name="Jiroutova K."/>
            <person name="Jorgensen R.E."/>
            <person name="Joubert Y."/>
            <person name="Kaplan A."/>
            <person name="Kroger N."/>
            <person name="Kroth P.G."/>
            <person name="La Roche J."/>
            <person name="Lindquist E."/>
            <person name="Lommer M."/>
            <person name="Martin-Jezequel V."/>
            <person name="Lopez P.J."/>
            <person name="Lucas S."/>
            <person name="Mangogna M."/>
            <person name="McGinnis K."/>
            <person name="Medlin L.K."/>
            <person name="Montsant A."/>
            <person name="Oudot-Le Secq M.P."/>
            <person name="Napoli C."/>
            <person name="Obornik M."/>
            <person name="Parker M.S."/>
            <person name="Petit J.L."/>
            <person name="Porcel B.M."/>
            <person name="Poulsen N."/>
            <person name="Robison M."/>
            <person name="Rychlewski L."/>
            <person name="Rynearson T.A."/>
            <person name="Schmutz J."/>
            <person name="Shapiro H."/>
            <person name="Siaut M."/>
            <person name="Stanley M."/>
            <person name="Sussman M.R."/>
            <person name="Taylor A.R."/>
            <person name="Vardi A."/>
            <person name="von Dassow P."/>
            <person name="Vyverman W."/>
            <person name="Willis A."/>
            <person name="Wyrwicz L.S."/>
            <person name="Rokhsar D.S."/>
            <person name="Weissenbach J."/>
            <person name="Armbrust E.V."/>
            <person name="Green B.R."/>
            <person name="Van de Peer Y."/>
            <person name="Grigoriev I.V."/>
        </authorList>
    </citation>
    <scope>NUCLEOTIDE SEQUENCE [LARGE SCALE GENOMIC DNA]</scope>
    <source>
        <strain evidence="3 4">CCMP1335</strain>
    </source>
</reference>
<dbReference type="PANTHER" id="PTHR12710:SF0">
    <property type="entry name" value="NUCLEAR PROTEIN LOCALIZATION PROTEIN 4 HOMOLOG"/>
    <property type="match status" value="1"/>
</dbReference>
<feature type="compositionally biased region" description="Polar residues" evidence="1">
    <location>
        <begin position="74"/>
        <end position="95"/>
    </location>
</feature>
<dbReference type="PANTHER" id="PTHR12710">
    <property type="entry name" value="NUCLEAR PROTEIN LOCALIZATION 4"/>
    <property type="match status" value="1"/>
</dbReference>
<keyword evidence="2" id="KW-0732">Signal</keyword>
<dbReference type="EMBL" id="CM000643">
    <property type="protein sequence ID" value="EED91026.1"/>
    <property type="molecule type" value="Genomic_DNA"/>
</dbReference>
<dbReference type="GO" id="GO:0006511">
    <property type="term" value="P:ubiquitin-dependent protein catabolic process"/>
    <property type="evidence" value="ECO:0000318"/>
    <property type="project" value="GO_Central"/>
</dbReference>
<dbReference type="InParanoid" id="B8C4Y9"/>
<dbReference type="PaxDb" id="35128-Thaps5892"/>
<reference evidence="3 4" key="1">
    <citation type="journal article" date="2004" name="Science">
        <title>The genome of the diatom Thalassiosira pseudonana: ecology, evolution, and metabolism.</title>
        <authorList>
            <person name="Armbrust E.V."/>
            <person name="Berges J.A."/>
            <person name="Bowler C."/>
            <person name="Green B.R."/>
            <person name="Martinez D."/>
            <person name="Putnam N.H."/>
            <person name="Zhou S."/>
            <person name="Allen A.E."/>
            <person name="Apt K.E."/>
            <person name="Bechner M."/>
            <person name="Brzezinski M.A."/>
            <person name="Chaal B.K."/>
            <person name="Chiovitti A."/>
            <person name="Davis A.K."/>
            <person name="Demarest M.S."/>
            <person name="Detter J.C."/>
            <person name="Glavina T."/>
            <person name="Goodstein D."/>
            <person name="Hadi M.Z."/>
            <person name="Hellsten U."/>
            <person name="Hildebrand M."/>
            <person name="Jenkins B.D."/>
            <person name="Jurka J."/>
            <person name="Kapitonov V.V."/>
            <person name="Kroger N."/>
            <person name="Lau W.W."/>
            <person name="Lane T.W."/>
            <person name="Larimer F.W."/>
            <person name="Lippmeier J.C."/>
            <person name="Lucas S."/>
            <person name="Medina M."/>
            <person name="Montsant A."/>
            <person name="Obornik M."/>
            <person name="Parker M.S."/>
            <person name="Palenik B."/>
            <person name="Pazour G.J."/>
            <person name="Richardson P.M."/>
            <person name="Rynearson T.A."/>
            <person name="Saito M.A."/>
            <person name="Schwartz D.C."/>
            <person name="Thamatrakoln K."/>
            <person name="Valentin K."/>
            <person name="Vardi A."/>
            <person name="Wilkerson F.P."/>
            <person name="Rokhsar D.S."/>
        </authorList>
    </citation>
    <scope>NUCLEOTIDE SEQUENCE [LARGE SCALE GENOMIC DNA]</scope>
    <source>
        <strain evidence="3 4">CCMP1335</strain>
    </source>
</reference>